<evidence type="ECO:0000313" key="9">
    <source>
        <dbReference type="Proteomes" id="UP000030652"/>
    </source>
</evidence>
<keyword evidence="3 6" id="KW-1133">Transmembrane helix</keyword>
<feature type="transmembrane region" description="Helical" evidence="6">
    <location>
        <begin position="472"/>
        <end position="496"/>
    </location>
</feature>
<evidence type="ECO:0000313" key="8">
    <source>
        <dbReference type="EMBL" id="KHE90250.1"/>
    </source>
</evidence>
<evidence type="ECO:0000256" key="6">
    <source>
        <dbReference type="SAM" id="Phobius"/>
    </source>
</evidence>
<reference evidence="8 9" key="1">
    <citation type="submission" date="2014-10" db="EMBL/GenBank/DDBJ databases">
        <title>Draft genome of anammox bacterium scalindua brodae, obtained using differential coverage binning of sequence data from two enrichment reactors.</title>
        <authorList>
            <person name="Speth D.R."/>
            <person name="Russ L."/>
            <person name="Kartal B."/>
            <person name="Op den Camp H.J."/>
            <person name="Dutilh B.E."/>
            <person name="Jetten M.S."/>
        </authorList>
    </citation>
    <scope>NUCLEOTIDE SEQUENCE [LARGE SCALE GENOMIC DNA]</scope>
    <source>
        <strain evidence="8">RU1</strain>
    </source>
</reference>
<proteinExistence type="predicted"/>
<feature type="transmembrane region" description="Helical" evidence="6">
    <location>
        <begin position="235"/>
        <end position="251"/>
    </location>
</feature>
<evidence type="ECO:0000256" key="3">
    <source>
        <dbReference type="ARBA" id="ARBA00022989"/>
    </source>
</evidence>
<feature type="transmembrane region" description="Helical" evidence="6">
    <location>
        <begin position="164"/>
        <end position="184"/>
    </location>
</feature>
<dbReference type="Pfam" id="PF14559">
    <property type="entry name" value="TPR_19"/>
    <property type="match status" value="1"/>
</dbReference>
<feature type="transmembrane region" description="Helical" evidence="6">
    <location>
        <begin position="448"/>
        <end position="466"/>
    </location>
</feature>
<keyword evidence="4 6" id="KW-0472">Membrane</keyword>
<evidence type="ECO:0000256" key="2">
    <source>
        <dbReference type="ARBA" id="ARBA00022692"/>
    </source>
</evidence>
<organism evidence="8 9">
    <name type="scientific">Candidatus Scalindua brodae</name>
    <dbReference type="NCBI Taxonomy" id="237368"/>
    <lineage>
        <taxon>Bacteria</taxon>
        <taxon>Pseudomonadati</taxon>
        <taxon>Planctomycetota</taxon>
        <taxon>Candidatus Brocadiia</taxon>
        <taxon>Candidatus Brocadiales</taxon>
        <taxon>Candidatus Scalinduaceae</taxon>
        <taxon>Candidatus Scalindua</taxon>
    </lineage>
</organism>
<evidence type="ECO:0000256" key="5">
    <source>
        <dbReference type="PROSITE-ProRule" id="PRU00339"/>
    </source>
</evidence>
<feature type="domain" description="O-antigen ligase-related" evidence="7">
    <location>
        <begin position="242"/>
        <end position="428"/>
    </location>
</feature>
<comment type="caution">
    <text evidence="8">The sequence shown here is derived from an EMBL/GenBank/DDBJ whole genome shotgun (WGS) entry which is preliminary data.</text>
</comment>
<comment type="subcellular location">
    <subcellularLocation>
        <location evidence="1">Membrane</location>
        <topology evidence="1">Multi-pass membrane protein</topology>
    </subcellularLocation>
</comment>
<dbReference type="InterPro" id="IPR019734">
    <property type="entry name" value="TPR_rpt"/>
</dbReference>
<dbReference type="EMBL" id="JRYO01000274">
    <property type="protein sequence ID" value="KHE90250.1"/>
    <property type="molecule type" value="Genomic_DNA"/>
</dbReference>
<dbReference type="GO" id="GO:0016020">
    <property type="term" value="C:membrane"/>
    <property type="evidence" value="ECO:0007669"/>
    <property type="project" value="UniProtKB-SubCell"/>
</dbReference>
<dbReference type="InterPro" id="IPR051533">
    <property type="entry name" value="WaaL-like"/>
</dbReference>
<gene>
    <name evidence="8" type="ORF">SCABRO_04012</name>
</gene>
<evidence type="ECO:0000259" key="7">
    <source>
        <dbReference type="Pfam" id="PF04932"/>
    </source>
</evidence>
<evidence type="ECO:0000256" key="1">
    <source>
        <dbReference type="ARBA" id="ARBA00004141"/>
    </source>
</evidence>
<feature type="transmembrane region" description="Helical" evidence="6">
    <location>
        <begin position="539"/>
        <end position="559"/>
    </location>
</feature>
<dbReference type="PANTHER" id="PTHR37422">
    <property type="entry name" value="TEICHURONIC ACID BIOSYNTHESIS PROTEIN TUAE"/>
    <property type="match status" value="1"/>
</dbReference>
<dbReference type="InterPro" id="IPR007016">
    <property type="entry name" value="O-antigen_ligase-rel_domated"/>
</dbReference>
<feature type="transmembrane region" description="Helical" evidence="6">
    <location>
        <begin position="49"/>
        <end position="68"/>
    </location>
</feature>
<accession>A0A0B0EHU7</accession>
<dbReference type="Gene3D" id="1.25.40.10">
    <property type="entry name" value="Tetratricopeptide repeat domain"/>
    <property type="match status" value="2"/>
</dbReference>
<dbReference type="Proteomes" id="UP000030652">
    <property type="component" value="Unassembled WGS sequence"/>
</dbReference>
<sequence>MSENRNNNHIPTEHKLIPYCNQIIIATLIVIIIAVPLCFDIHIHNVFNLSKITILYVLTFTILATWSIKSIITRRQFRPEHAIEGKDTYESVSRSYAQLLLRQPLNLPIAAYLLVSGLATVFSTYPYLSLVGNYTLYGGFISTVVYISLFFAIINFIDKRRLGLLLNIIILTACIASIYGILQHFGLDFHQWNTTFGHRVSSTFGHPAFFSAFITMVIPLILIKIFFDSHLKSSAFLYLGILTLLIIAFYYTKTRASFLGLIISNLFFFTFIGKKNLLANKTKTVVTITIIIGISVFFNVNNEASVIGRFAGDMNPSVSDNKQSLSFLEDTEIALNLQQDHTGIANQLEGTMRMRVFQYLTGLKIIHDYPILGIGPDTLGIIYPQYLSKVFKEKDEHRYLKNKKTAERIHNDFLDIAVSRGLLGLGVYVWFLFAYARMVWKGCRKTSSSGKLLVIGLCAGCLAYFVQNQFSFGHVSIITPFWFLVAMSVIACHVRYPLSNEDDSLRHLPSHDIRNSVAHEPDGIRWIGSLSSGKFVKRVFCGIVVCLMALLIILSLYRYKADLYFENGRRLIFKREISEAIQSYSMAVKHNPLALNYRNVLNRIYLDMAVIGIGTGRRSIAEGKTRIYSREQISMWITNAIAGAEEVQKLFPGDYHSAFTLGQAYHLLDKTSGKDTSKDAIKYYKKAITLRPFKYEFRNKLAQLYAEKGRYKDAIPELKEAINISPDNQGAYLNLAKVYMNDSERYEEAEAILLEFIEKNPDNVTIEVYRQLNYVYVKSAKWDEVLSQSKKIIQLEQKDLDAHKYAIMASLKLERYDGARNYCNRILKISGSQHNIHSKYAKEILERLSEK</sequence>
<dbReference type="PANTHER" id="PTHR37422:SF13">
    <property type="entry name" value="LIPOPOLYSACCHARIDE BIOSYNTHESIS PROTEIN PA4999-RELATED"/>
    <property type="match status" value="1"/>
</dbReference>
<dbReference type="AlphaFoldDB" id="A0A0B0EHU7"/>
<name>A0A0B0EHU7_9BACT</name>
<dbReference type="eggNOG" id="COG0457">
    <property type="taxonomic scope" value="Bacteria"/>
</dbReference>
<keyword evidence="5" id="KW-0802">TPR repeat</keyword>
<feature type="transmembrane region" description="Helical" evidence="6">
    <location>
        <begin position="204"/>
        <end position="223"/>
    </location>
</feature>
<feature type="transmembrane region" description="Helical" evidence="6">
    <location>
        <begin position="417"/>
        <end position="436"/>
    </location>
</feature>
<feature type="transmembrane region" description="Helical" evidence="6">
    <location>
        <begin position="257"/>
        <end position="273"/>
    </location>
</feature>
<dbReference type="Pfam" id="PF04932">
    <property type="entry name" value="Wzy_C"/>
    <property type="match status" value="1"/>
</dbReference>
<dbReference type="eggNOG" id="COG3307">
    <property type="taxonomic scope" value="Bacteria"/>
</dbReference>
<dbReference type="SMART" id="SM00028">
    <property type="entry name" value="TPR"/>
    <property type="match status" value="5"/>
</dbReference>
<feature type="transmembrane region" description="Helical" evidence="6">
    <location>
        <begin position="23"/>
        <end position="43"/>
    </location>
</feature>
<dbReference type="InterPro" id="IPR011990">
    <property type="entry name" value="TPR-like_helical_dom_sf"/>
</dbReference>
<keyword evidence="2 6" id="KW-0812">Transmembrane</keyword>
<feature type="transmembrane region" description="Helical" evidence="6">
    <location>
        <begin position="285"/>
        <end position="301"/>
    </location>
</feature>
<feature type="transmembrane region" description="Helical" evidence="6">
    <location>
        <begin position="134"/>
        <end position="157"/>
    </location>
</feature>
<protein>
    <recommendedName>
        <fullName evidence="7">O-antigen ligase-related domain-containing protein</fullName>
    </recommendedName>
</protein>
<feature type="repeat" description="TPR" evidence="5">
    <location>
        <begin position="561"/>
        <end position="594"/>
    </location>
</feature>
<dbReference type="SUPFAM" id="SSF48452">
    <property type="entry name" value="TPR-like"/>
    <property type="match status" value="1"/>
</dbReference>
<feature type="transmembrane region" description="Helical" evidence="6">
    <location>
        <begin position="109"/>
        <end position="128"/>
    </location>
</feature>
<feature type="repeat" description="TPR" evidence="5">
    <location>
        <begin position="695"/>
        <end position="728"/>
    </location>
</feature>
<dbReference type="PROSITE" id="PS50005">
    <property type="entry name" value="TPR"/>
    <property type="match status" value="2"/>
</dbReference>
<evidence type="ECO:0000256" key="4">
    <source>
        <dbReference type="ARBA" id="ARBA00023136"/>
    </source>
</evidence>